<gene>
    <name evidence="1" type="ORF">HanXRQr2_Chr14g0664931</name>
</gene>
<sequence>MINLQSLPIGTYVIFLKIYIYNENGTLFACLKVPKEQKFSKVARDLIFHFPCDVESRLGTGGIEETKVNQFEFGQS</sequence>
<evidence type="ECO:0000313" key="1">
    <source>
        <dbReference type="EMBL" id="KAF5770929.1"/>
    </source>
</evidence>
<accession>A0A9K3EEB9</accession>
<protein>
    <submittedName>
        <fullName evidence="1">Uncharacterized protein</fullName>
    </submittedName>
</protein>
<dbReference type="AlphaFoldDB" id="A0A9K3EEB9"/>
<dbReference type="Gramene" id="mRNA:HanXRQr2_Chr14g0664931">
    <property type="protein sequence ID" value="mRNA:HanXRQr2_Chr14g0664931"/>
    <property type="gene ID" value="HanXRQr2_Chr14g0664931"/>
</dbReference>
<evidence type="ECO:0000313" key="2">
    <source>
        <dbReference type="Proteomes" id="UP000215914"/>
    </source>
</evidence>
<proteinExistence type="predicted"/>
<dbReference type="Proteomes" id="UP000215914">
    <property type="component" value="Unassembled WGS sequence"/>
</dbReference>
<reference evidence="1" key="1">
    <citation type="journal article" date="2017" name="Nature">
        <title>The sunflower genome provides insights into oil metabolism, flowering and Asterid evolution.</title>
        <authorList>
            <person name="Badouin H."/>
            <person name="Gouzy J."/>
            <person name="Grassa C.J."/>
            <person name="Murat F."/>
            <person name="Staton S.E."/>
            <person name="Cottret L."/>
            <person name="Lelandais-Briere C."/>
            <person name="Owens G.L."/>
            <person name="Carrere S."/>
            <person name="Mayjonade B."/>
            <person name="Legrand L."/>
            <person name="Gill N."/>
            <person name="Kane N.C."/>
            <person name="Bowers J.E."/>
            <person name="Hubner S."/>
            <person name="Bellec A."/>
            <person name="Berard A."/>
            <person name="Berges H."/>
            <person name="Blanchet N."/>
            <person name="Boniface M.C."/>
            <person name="Brunel D."/>
            <person name="Catrice O."/>
            <person name="Chaidir N."/>
            <person name="Claudel C."/>
            <person name="Donnadieu C."/>
            <person name="Faraut T."/>
            <person name="Fievet G."/>
            <person name="Helmstetter N."/>
            <person name="King M."/>
            <person name="Knapp S.J."/>
            <person name="Lai Z."/>
            <person name="Le Paslier M.C."/>
            <person name="Lippi Y."/>
            <person name="Lorenzon L."/>
            <person name="Mandel J.R."/>
            <person name="Marage G."/>
            <person name="Marchand G."/>
            <person name="Marquand E."/>
            <person name="Bret-Mestries E."/>
            <person name="Morien E."/>
            <person name="Nambeesan S."/>
            <person name="Nguyen T."/>
            <person name="Pegot-Espagnet P."/>
            <person name="Pouilly N."/>
            <person name="Raftis F."/>
            <person name="Sallet E."/>
            <person name="Schiex T."/>
            <person name="Thomas J."/>
            <person name="Vandecasteele C."/>
            <person name="Vares D."/>
            <person name="Vear F."/>
            <person name="Vautrin S."/>
            <person name="Crespi M."/>
            <person name="Mangin B."/>
            <person name="Burke J.M."/>
            <person name="Salse J."/>
            <person name="Munos S."/>
            <person name="Vincourt P."/>
            <person name="Rieseberg L.H."/>
            <person name="Langlade N.B."/>
        </authorList>
    </citation>
    <scope>NUCLEOTIDE SEQUENCE</scope>
    <source>
        <tissue evidence="1">Leaves</tissue>
    </source>
</reference>
<keyword evidence="2" id="KW-1185">Reference proteome</keyword>
<organism evidence="1 2">
    <name type="scientific">Helianthus annuus</name>
    <name type="common">Common sunflower</name>
    <dbReference type="NCBI Taxonomy" id="4232"/>
    <lineage>
        <taxon>Eukaryota</taxon>
        <taxon>Viridiplantae</taxon>
        <taxon>Streptophyta</taxon>
        <taxon>Embryophyta</taxon>
        <taxon>Tracheophyta</taxon>
        <taxon>Spermatophyta</taxon>
        <taxon>Magnoliopsida</taxon>
        <taxon>eudicotyledons</taxon>
        <taxon>Gunneridae</taxon>
        <taxon>Pentapetalae</taxon>
        <taxon>asterids</taxon>
        <taxon>campanulids</taxon>
        <taxon>Asterales</taxon>
        <taxon>Asteraceae</taxon>
        <taxon>Asteroideae</taxon>
        <taxon>Heliantheae alliance</taxon>
        <taxon>Heliantheae</taxon>
        <taxon>Helianthus</taxon>
    </lineage>
</organism>
<dbReference type="EMBL" id="MNCJ02000329">
    <property type="protein sequence ID" value="KAF5770929.1"/>
    <property type="molecule type" value="Genomic_DNA"/>
</dbReference>
<reference evidence="1" key="2">
    <citation type="submission" date="2020-06" db="EMBL/GenBank/DDBJ databases">
        <title>Helianthus annuus Genome sequencing and assembly Release 2.</title>
        <authorList>
            <person name="Gouzy J."/>
            <person name="Langlade N."/>
            <person name="Munos S."/>
        </authorList>
    </citation>
    <scope>NUCLEOTIDE SEQUENCE</scope>
    <source>
        <tissue evidence="1">Leaves</tissue>
    </source>
</reference>
<name>A0A9K3EEB9_HELAN</name>
<comment type="caution">
    <text evidence="1">The sequence shown here is derived from an EMBL/GenBank/DDBJ whole genome shotgun (WGS) entry which is preliminary data.</text>
</comment>